<sequence length="78" mass="8968">MTNEEILEKLTGIFHDELDNEDIILSRETAADDIEEWDSLSHIQLIVAVEKAFKVRFTSSEIQSWNNVGEMIDCILSK</sequence>
<reference evidence="2 3" key="1">
    <citation type="submission" date="2014-10" db="EMBL/GenBank/DDBJ databases">
        <title>Kaistella jeonii genome.</title>
        <authorList>
            <person name="Clayton J.T."/>
            <person name="Newman J.D."/>
        </authorList>
    </citation>
    <scope>NUCLEOTIDE SEQUENCE [LARGE SCALE GENOMIC DNA]</scope>
    <source>
        <strain evidence="2 3">DSM 17048</strain>
    </source>
</reference>
<dbReference type="Proteomes" id="UP000031473">
    <property type="component" value="Unassembled WGS sequence"/>
</dbReference>
<proteinExistence type="predicted"/>
<dbReference type="OrthoDB" id="9811033at2"/>
<accession>A0A0C1D7R2</accession>
<evidence type="ECO:0000259" key="1">
    <source>
        <dbReference type="PROSITE" id="PS50075"/>
    </source>
</evidence>
<dbReference type="EMBL" id="JSYL01000002">
    <property type="protein sequence ID" value="KIA89935.1"/>
    <property type="molecule type" value="Genomic_DNA"/>
</dbReference>
<dbReference type="InterPro" id="IPR036736">
    <property type="entry name" value="ACP-like_sf"/>
</dbReference>
<dbReference type="Gene3D" id="1.10.1200.10">
    <property type="entry name" value="ACP-like"/>
    <property type="match status" value="1"/>
</dbReference>
<dbReference type="RefSeq" id="WP_039349625.1">
    <property type="nucleotide sequence ID" value="NZ_FOLA01000002.1"/>
</dbReference>
<dbReference type="STRING" id="266749.SAMN05421876_102327"/>
<dbReference type="InterPro" id="IPR009081">
    <property type="entry name" value="PP-bd_ACP"/>
</dbReference>
<protein>
    <submittedName>
        <fullName evidence="2">Acyl carrier protein</fullName>
    </submittedName>
</protein>
<gene>
    <name evidence="2" type="ORF">OA86_04850</name>
</gene>
<keyword evidence="3" id="KW-1185">Reference proteome</keyword>
<dbReference type="SUPFAM" id="SSF47336">
    <property type="entry name" value="ACP-like"/>
    <property type="match status" value="1"/>
</dbReference>
<dbReference type="Pfam" id="PF00550">
    <property type="entry name" value="PP-binding"/>
    <property type="match status" value="1"/>
</dbReference>
<evidence type="ECO:0000313" key="3">
    <source>
        <dbReference type="Proteomes" id="UP000031473"/>
    </source>
</evidence>
<name>A0A0C1D7R2_9FLAO</name>
<organism evidence="2 3">
    <name type="scientific">Kaistella jeonii</name>
    <dbReference type="NCBI Taxonomy" id="266749"/>
    <lineage>
        <taxon>Bacteria</taxon>
        <taxon>Pseudomonadati</taxon>
        <taxon>Bacteroidota</taxon>
        <taxon>Flavobacteriia</taxon>
        <taxon>Flavobacteriales</taxon>
        <taxon>Weeksellaceae</taxon>
        <taxon>Chryseobacterium group</taxon>
        <taxon>Kaistella</taxon>
    </lineage>
</organism>
<dbReference type="PROSITE" id="PS50075">
    <property type="entry name" value="CARRIER"/>
    <property type="match status" value="1"/>
</dbReference>
<dbReference type="AlphaFoldDB" id="A0A0C1D7R2"/>
<evidence type="ECO:0000313" key="2">
    <source>
        <dbReference type="EMBL" id="KIA89935.1"/>
    </source>
</evidence>
<feature type="domain" description="Carrier" evidence="1">
    <location>
        <begin position="1"/>
        <end position="78"/>
    </location>
</feature>
<comment type="caution">
    <text evidence="2">The sequence shown here is derived from an EMBL/GenBank/DDBJ whole genome shotgun (WGS) entry which is preliminary data.</text>
</comment>